<evidence type="ECO:0000313" key="1">
    <source>
        <dbReference type="EMBL" id="KKM74108.1"/>
    </source>
</evidence>
<gene>
    <name evidence="1" type="ORF">LCGC14_1403790</name>
</gene>
<protein>
    <submittedName>
        <fullName evidence="1">Uncharacterized protein</fullName>
    </submittedName>
</protein>
<feature type="non-terminal residue" evidence="1">
    <location>
        <position position="1"/>
    </location>
</feature>
<dbReference type="AlphaFoldDB" id="A0A0F9JWK2"/>
<accession>A0A0F9JWK2</accession>
<organism evidence="1">
    <name type="scientific">marine sediment metagenome</name>
    <dbReference type="NCBI Taxonomy" id="412755"/>
    <lineage>
        <taxon>unclassified sequences</taxon>
        <taxon>metagenomes</taxon>
        <taxon>ecological metagenomes</taxon>
    </lineage>
</organism>
<reference evidence="1" key="1">
    <citation type="journal article" date="2015" name="Nature">
        <title>Complex archaea that bridge the gap between prokaryotes and eukaryotes.</title>
        <authorList>
            <person name="Spang A."/>
            <person name="Saw J.H."/>
            <person name="Jorgensen S.L."/>
            <person name="Zaremba-Niedzwiedzka K."/>
            <person name="Martijn J."/>
            <person name="Lind A.E."/>
            <person name="van Eijk R."/>
            <person name="Schleper C."/>
            <person name="Guy L."/>
            <person name="Ettema T.J."/>
        </authorList>
    </citation>
    <scope>NUCLEOTIDE SEQUENCE</scope>
</reference>
<comment type="caution">
    <text evidence="1">The sequence shown here is derived from an EMBL/GenBank/DDBJ whole genome shotgun (WGS) entry which is preliminary data.</text>
</comment>
<dbReference type="EMBL" id="LAZR01009194">
    <property type="protein sequence ID" value="KKM74108.1"/>
    <property type="molecule type" value="Genomic_DNA"/>
</dbReference>
<proteinExistence type="predicted"/>
<sequence length="34" mass="3881">RHEVPYTVDGAIGKTWGNIKHIPDVLFDDLEDDD</sequence>
<name>A0A0F9JWK2_9ZZZZ</name>